<protein>
    <recommendedName>
        <fullName evidence="1">Homing endonuclease LAGLIDADG domain-containing protein</fullName>
    </recommendedName>
</protein>
<dbReference type="InterPro" id="IPR004860">
    <property type="entry name" value="LAGLIDADG_dom"/>
</dbReference>
<evidence type="ECO:0000313" key="2">
    <source>
        <dbReference type="EMBL" id="OGM69497.1"/>
    </source>
</evidence>
<reference evidence="2 3" key="1">
    <citation type="journal article" date="2016" name="Nat. Commun.">
        <title>Thousands of microbial genomes shed light on interconnected biogeochemical processes in an aquifer system.</title>
        <authorList>
            <person name="Anantharaman K."/>
            <person name="Brown C.T."/>
            <person name="Hug L.A."/>
            <person name="Sharon I."/>
            <person name="Castelle C.J."/>
            <person name="Probst A.J."/>
            <person name="Thomas B.C."/>
            <person name="Singh A."/>
            <person name="Wilkins M.J."/>
            <person name="Karaoz U."/>
            <person name="Brodie E.L."/>
            <person name="Williams K.H."/>
            <person name="Hubbard S.S."/>
            <person name="Banfield J.F."/>
        </authorList>
    </citation>
    <scope>NUCLEOTIDE SEQUENCE [LARGE SCALE GENOMIC DNA]</scope>
</reference>
<dbReference type="GO" id="GO:0004519">
    <property type="term" value="F:endonuclease activity"/>
    <property type="evidence" value="ECO:0007669"/>
    <property type="project" value="InterPro"/>
</dbReference>
<comment type="caution">
    <text evidence="2">The sequence shown here is derived from an EMBL/GenBank/DDBJ whole genome shotgun (WGS) entry which is preliminary data.</text>
</comment>
<proteinExistence type="predicted"/>
<accession>A0A1F8BZJ5</accession>
<dbReference type="EMBL" id="MGHL01000011">
    <property type="protein sequence ID" value="OGM69497.1"/>
    <property type="molecule type" value="Genomic_DNA"/>
</dbReference>
<dbReference type="AlphaFoldDB" id="A0A1F8BZJ5"/>
<gene>
    <name evidence="2" type="ORF">A2975_03005</name>
</gene>
<name>A0A1F8BZJ5_9BACT</name>
<organism evidence="2 3">
    <name type="scientific">Candidatus Woesebacteria bacterium RIFCSPLOWO2_01_FULL_44_14</name>
    <dbReference type="NCBI Taxonomy" id="1802525"/>
    <lineage>
        <taxon>Bacteria</taxon>
        <taxon>Candidatus Woeseibacteriota</taxon>
    </lineage>
</organism>
<dbReference type="Pfam" id="PF14528">
    <property type="entry name" value="LAGLIDADG_3"/>
    <property type="match status" value="1"/>
</dbReference>
<dbReference type="Proteomes" id="UP000178429">
    <property type="component" value="Unassembled WGS sequence"/>
</dbReference>
<evidence type="ECO:0000259" key="1">
    <source>
        <dbReference type="Pfam" id="PF14528"/>
    </source>
</evidence>
<feature type="domain" description="Homing endonuclease LAGLIDADG" evidence="1">
    <location>
        <begin position="113"/>
        <end position="142"/>
    </location>
</feature>
<sequence>MPMVIPREPFDKAQGYSHERSRVGLRRDYTRAPQLTYAYLLGVLHDATERKTTFRIASKSFEFCKFLQNGIVKLGYRAWIYKEGKTRNLWIVEFSRNVLTNTKVRSRQDKIDYVRGYFDTEGGIAKNSNVRYYIYFAQKNKKDLGGSSKVSRGA</sequence>
<evidence type="ECO:0000313" key="3">
    <source>
        <dbReference type="Proteomes" id="UP000178429"/>
    </source>
</evidence>